<dbReference type="GO" id="GO:0003677">
    <property type="term" value="F:DNA binding"/>
    <property type="evidence" value="ECO:0007669"/>
    <property type="project" value="UniProtKB-KW"/>
</dbReference>
<keyword evidence="3" id="KW-0238">DNA-binding</keyword>
<dbReference type="PROSITE" id="PS50931">
    <property type="entry name" value="HTH_LYSR"/>
    <property type="match status" value="1"/>
</dbReference>
<dbReference type="InterPro" id="IPR036390">
    <property type="entry name" value="WH_DNA-bd_sf"/>
</dbReference>
<gene>
    <name evidence="7" type="ORF">EJC49_23955</name>
</gene>
<dbReference type="Proteomes" id="UP000278398">
    <property type="component" value="Unassembled WGS sequence"/>
</dbReference>
<keyword evidence="4" id="KW-0804">Transcription</keyword>
<name>A0A3R9ZK49_9HYPH</name>
<dbReference type="OrthoDB" id="7809623at2"/>
<dbReference type="InterPro" id="IPR000847">
    <property type="entry name" value="LysR_HTH_N"/>
</dbReference>
<dbReference type="InterPro" id="IPR005119">
    <property type="entry name" value="LysR_subst-bd"/>
</dbReference>
<comment type="similarity">
    <text evidence="1">Belongs to the LysR transcriptional regulatory family.</text>
</comment>
<feature type="region of interest" description="Disordered" evidence="5">
    <location>
        <begin position="44"/>
        <end position="71"/>
    </location>
</feature>
<evidence type="ECO:0000259" key="6">
    <source>
        <dbReference type="PROSITE" id="PS50931"/>
    </source>
</evidence>
<evidence type="ECO:0000256" key="1">
    <source>
        <dbReference type="ARBA" id="ARBA00009437"/>
    </source>
</evidence>
<evidence type="ECO:0000256" key="3">
    <source>
        <dbReference type="ARBA" id="ARBA00023125"/>
    </source>
</evidence>
<accession>A0A3R9ZK49</accession>
<reference evidence="7 8" key="1">
    <citation type="submission" date="2018-12" db="EMBL/GenBank/DDBJ databases">
        <title>Mesorhizobium carbonis sp. nov., isolated from coal mine water.</title>
        <authorList>
            <person name="Xin W."/>
            <person name="Xu Z."/>
            <person name="Xiang F."/>
            <person name="Zhang J."/>
            <person name="Xi L."/>
            <person name="Liu J."/>
        </authorList>
    </citation>
    <scope>NUCLEOTIDE SEQUENCE [LARGE SCALE GENOMIC DNA]</scope>
    <source>
        <strain evidence="7 8">B2.3</strain>
    </source>
</reference>
<dbReference type="Pfam" id="PF03466">
    <property type="entry name" value="LysR_substrate"/>
    <property type="match status" value="1"/>
</dbReference>
<comment type="caution">
    <text evidence="7">The sequence shown here is derived from an EMBL/GenBank/DDBJ whole genome shotgun (WGS) entry which is preliminary data.</text>
</comment>
<evidence type="ECO:0000256" key="4">
    <source>
        <dbReference type="ARBA" id="ARBA00023163"/>
    </source>
</evidence>
<dbReference type="GO" id="GO:0003700">
    <property type="term" value="F:DNA-binding transcription factor activity"/>
    <property type="evidence" value="ECO:0007669"/>
    <property type="project" value="InterPro"/>
</dbReference>
<keyword evidence="8" id="KW-1185">Reference proteome</keyword>
<feature type="domain" description="HTH lysR-type" evidence="6">
    <location>
        <begin position="79"/>
        <end position="136"/>
    </location>
</feature>
<organism evidence="7 8">
    <name type="scientific">Aquibium carbonis</name>
    <dbReference type="NCBI Taxonomy" id="2495581"/>
    <lineage>
        <taxon>Bacteria</taxon>
        <taxon>Pseudomonadati</taxon>
        <taxon>Pseudomonadota</taxon>
        <taxon>Alphaproteobacteria</taxon>
        <taxon>Hyphomicrobiales</taxon>
        <taxon>Phyllobacteriaceae</taxon>
        <taxon>Aquibium</taxon>
    </lineage>
</organism>
<dbReference type="Gene3D" id="1.10.10.10">
    <property type="entry name" value="Winged helix-like DNA-binding domain superfamily/Winged helix DNA-binding domain"/>
    <property type="match status" value="1"/>
</dbReference>
<protein>
    <submittedName>
        <fullName evidence="7">LysR family transcriptional regulator</fullName>
    </submittedName>
</protein>
<dbReference type="PANTHER" id="PTHR30419:SF8">
    <property type="entry name" value="NITROGEN ASSIMILATION TRANSCRIPTIONAL ACTIVATOR-RELATED"/>
    <property type="match status" value="1"/>
</dbReference>
<evidence type="ECO:0000256" key="2">
    <source>
        <dbReference type="ARBA" id="ARBA00023015"/>
    </source>
</evidence>
<evidence type="ECO:0000313" key="8">
    <source>
        <dbReference type="Proteomes" id="UP000278398"/>
    </source>
</evidence>
<dbReference type="GO" id="GO:0005829">
    <property type="term" value="C:cytosol"/>
    <property type="evidence" value="ECO:0007669"/>
    <property type="project" value="TreeGrafter"/>
</dbReference>
<evidence type="ECO:0000313" key="7">
    <source>
        <dbReference type="EMBL" id="RST81679.1"/>
    </source>
</evidence>
<dbReference type="InterPro" id="IPR050950">
    <property type="entry name" value="HTH-type_LysR_regulators"/>
</dbReference>
<dbReference type="PANTHER" id="PTHR30419">
    <property type="entry name" value="HTH-TYPE TRANSCRIPTIONAL REGULATOR YBHD"/>
    <property type="match status" value="1"/>
</dbReference>
<sequence>MAGIAMPRIFLPSPKDRLPRNRFLPSARRLASFKPCSSNAFLRDSHTRNHISSREETMSARNRGSPALPSRDDLVRRGLRLAHLRLICALKETGQMGTAAAQLAISQPAASRMAAEMEAIVGMPLHERHARGIVLTPFGERFALRAAMMLQNLDDTARELVEMERGNQGTVSIGSVTGPALDLVLPIIRRARVTHPAISITVSVDTSDRLAEDLLASRVDFFIGRLLGDVDPKMFALTEIGSEPLSVIARSGHPLTRQASVTLADCVAYDWVLQASGNLMRRTVENHLMAHQIPLPGKVLSTSSLLLTLAYISQSNAVSMVAKAVADFYSREDGLDGRIVVLPVDAAIKVPAYSLITHAQRALSPASRILYEMARDAVDAARFARQERGADASPAP</sequence>
<proteinExistence type="inferred from homology"/>
<dbReference type="EMBL" id="RWKW01000126">
    <property type="protein sequence ID" value="RST81679.1"/>
    <property type="molecule type" value="Genomic_DNA"/>
</dbReference>
<dbReference type="Gene3D" id="3.40.190.290">
    <property type="match status" value="1"/>
</dbReference>
<dbReference type="AlphaFoldDB" id="A0A3R9ZK49"/>
<dbReference type="Pfam" id="PF00126">
    <property type="entry name" value="HTH_1"/>
    <property type="match status" value="1"/>
</dbReference>
<dbReference type="SUPFAM" id="SSF46785">
    <property type="entry name" value="Winged helix' DNA-binding domain"/>
    <property type="match status" value="1"/>
</dbReference>
<feature type="compositionally biased region" description="Basic and acidic residues" evidence="5">
    <location>
        <begin position="44"/>
        <end position="58"/>
    </location>
</feature>
<evidence type="ECO:0000256" key="5">
    <source>
        <dbReference type="SAM" id="MobiDB-lite"/>
    </source>
</evidence>
<dbReference type="InterPro" id="IPR036388">
    <property type="entry name" value="WH-like_DNA-bd_sf"/>
</dbReference>
<keyword evidence="2" id="KW-0805">Transcription regulation</keyword>
<dbReference type="SUPFAM" id="SSF53850">
    <property type="entry name" value="Periplasmic binding protein-like II"/>
    <property type="match status" value="1"/>
</dbReference>